<dbReference type="Proteomes" id="UP000236161">
    <property type="component" value="Unassembled WGS sequence"/>
</dbReference>
<reference evidence="1 2" key="1">
    <citation type="journal article" date="2017" name="Nature">
        <title>The Apostasia genome and the evolution of orchids.</title>
        <authorList>
            <person name="Zhang G.Q."/>
            <person name="Liu K.W."/>
            <person name="Li Z."/>
            <person name="Lohaus R."/>
            <person name="Hsiao Y.Y."/>
            <person name="Niu S.C."/>
            <person name="Wang J.Y."/>
            <person name="Lin Y.C."/>
            <person name="Xu Q."/>
            <person name="Chen L.J."/>
            <person name="Yoshida K."/>
            <person name="Fujiwara S."/>
            <person name="Wang Z.W."/>
            <person name="Zhang Y.Q."/>
            <person name="Mitsuda N."/>
            <person name="Wang M."/>
            <person name="Liu G.H."/>
            <person name="Pecoraro L."/>
            <person name="Huang H.X."/>
            <person name="Xiao X.J."/>
            <person name="Lin M."/>
            <person name="Wu X.Y."/>
            <person name="Wu W.L."/>
            <person name="Chen Y.Y."/>
            <person name="Chang S.B."/>
            <person name="Sakamoto S."/>
            <person name="Ohme-Takagi M."/>
            <person name="Yagi M."/>
            <person name="Zeng S.J."/>
            <person name="Shen C.Y."/>
            <person name="Yeh C.M."/>
            <person name="Luo Y.B."/>
            <person name="Tsai W.C."/>
            <person name="Van de Peer Y."/>
            <person name="Liu Z.J."/>
        </authorList>
    </citation>
    <scope>NUCLEOTIDE SEQUENCE [LARGE SCALE GENOMIC DNA]</scope>
    <source>
        <strain evidence="2">cv. Shenzhen</strain>
        <tissue evidence="1">Stem</tissue>
    </source>
</reference>
<keyword evidence="2" id="KW-1185">Reference proteome</keyword>
<protein>
    <submittedName>
        <fullName evidence="1">Uncharacterized protein</fullName>
    </submittedName>
</protein>
<evidence type="ECO:0000313" key="1">
    <source>
        <dbReference type="EMBL" id="PKA59172.1"/>
    </source>
</evidence>
<dbReference type="EMBL" id="KZ451950">
    <property type="protein sequence ID" value="PKA59172.1"/>
    <property type="molecule type" value="Genomic_DNA"/>
</dbReference>
<gene>
    <name evidence="1" type="ORF">AXF42_Ash001265</name>
</gene>
<accession>A0A2I0AUG5</accession>
<sequence length="182" mass="20467">MRYFKSLGVAASSPRALSLSHSLPPRRTALHTTFMASVAPARLRVLLAIFLLCATRGEAMDQLIPIDGPWHELPPQFVWDACQLLVSLMNLYDLHGHRYVLVSTGGANWRLLWNGLHVYAANVVVRFYVRIAGGYLISGIAFVQGHVTLNSDQRIDYVPPSAITRTMFKIKYFVLAQHNFMN</sequence>
<dbReference type="AlphaFoldDB" id="A0A2I0AUG5"/>
<proteinExistence type="predicted"/>
<name>A0A2I0AUG5_9ASPA</name>
<organism evidence="1 2">
    <name type="scientific">Apostasia shenzhenica</name>
    <dbReference type="NCBI Taxonomy" id="1088818"/>
    <lineage>
        <taxon>Eukaryota</taxon>
        <taxon>Viridiplantae</taxon>
        <taxon>Streptophyta</taxon>
        <taxon>Embryophyta</taxon>
        <taxon>Tracheophyta</taxon>
        <taxon>Spermatophyta</taxon>
        <taxon>Magnoliopsida</taxon>
        <taxon>Liliopsida</taxon>
        <taxon>Asparagales</taxon>
        <taxon>Orchidaceae</taxon>
        <taxon>Apostasioideae</taxon>
        <taxon>Apostasia</taxon>
    </lineage>
</organism>
<evidence type="ECO:0000313" key="2">
    <source>
        <dbReference type="Proteomes" id="UP000236161"/>
    </source>
</evidence>